<keyword evidence="4 7" id="KW-0694">RNA-binding</keyword>
<dbReference type="GO" id="GO:0004045">
    <property type="term" value="F:peptidyl-tRNA hydrolase activity"/>
    <property type="evidence" value="ECO:0007669"/>
    <property type="project" value="UniProtKB-UniRule"/>
</dbReference>
<dbReference type="CDD" id="cd00462">
    <property type="entry name" value="PTH"/>
    <property type="match status" value="1"/>
</dbReference>
<dbReference type="InterPro" id="IPR018171">
    <property type="entry name" value="Pept_tRNA_hydro_CS"/>
</dbReference>
<dbReference type="InterPro" id="IPR001328">
    <property type="entry name" value="Pept_tRNA_hydro"/>
</dbReference>
<dbReference type="STRING" id="485915.Dret_0841"/>
<evidence type="ECO:0000256" key="2">
    <source>
        <dbReference type="ARBA" id="ARBA00022555"/>
    </source>
</evidence>
<keyword evidence="3 7" id="KW-0378">Hydrolase</keyword>
<feature type="site" description="Stabilizes the basic form of H active site to accept a proton" evidence="7">
    <location>
        <position position="100"/>
    </location>
</feature>
<evidence type="ECO:0000256" key="4">
    <source>
        <dbReference type="ARBA" id="ARBA00022884"/>
    </source>
</evidence>
<comment type="subunit">
    <text evidence="7">Monomer.</text>
</comment>
<dbReference type="GO" id="GO:0072344">
    <property type="term" value="P:rescue of stalled ribosome"/>
    <property type="evidence" value="ECO:0007669"/>
    <property type="project" value="UniProtKB-UniRule"/>
</dbReference>
<dbReference type="Pfam" id="PF01195">
    <property type="entry name" value="Pept_tRNA_hydro"/>
    <property type="match status" value="1"/>
</dbReference>
<evidence type="ECO:0000256" key="1">
    <source>
        <dbReference type="ARBA" id="ARBA00013260"/>
    </source>
</evidence>
<feature type="binding site" evidence="7">
    <location>
        <position position="73"/>
    </location>
    <ligand>
        <name>tRNA</name>
        <dbReference type="ChEBI" id="CHEBI:17843"/>
    </ligand>
</feature>
<comment type="function">
    <text evidence="7">Hydrolyzes ribosome-free peptidyl-tRNAs (with 1 or more amino acids incorporated), which drop off the ribosome during protein synthesis, or as a result of ribosome stalling.</text>
</comment>
<organism evidence="10 11">
    <name type="scientific">Desulfohalobium retbaense (strain ATCC 49708 / DSM 5692 / JCM 16813 / HR100)</name>
    <dbReference type="NCBI Taxonomy" id="485915"/>
    <lineage>
        <taxon>Bacteria</taxon>
        <taxon>Pseudomonadati</taxon>
        <taxon>Thermodesulfobacteriota</taxon>
        <taxon>Desulfovibrionia</taxon>
        <taxon>Desulfovibrionales</taxon>
        <taxon>Desulfohalobiaceae</taxon>
        <taxon>Desulfohalobium</taxon>
    </lineage>
</organism>
<proteinExistence type="inferred from homology"/>
<dbReference type="PANTHER" id="PTHR17224">
    <property type="entry name" value="PEPTIDYL-TRNA HYDROLASE"/>
    <property type="match status" value="1"/>
</dbReference>
<dbReference type="RefSeq" id="WP_015751290.1">
    <property type="nucleotide sequence ID" value="NC_013223.1"/>
</dbReference>
<evidence type="ECO:0000256" key="9">
    <source>
        <dbReference type="RuleBase" id="RU004320"/>
    </source>
</evidence>
<evidence type="ECO:0000256" key="8">
    <source>
        <dbReference type="RuleBase" id="RU000673"/>
    </source>
</evidence>
<evidence type="ECO:0000256" key="7">
    <source>
        <dbReference type="HAMAP-Rule" id="MF_00083"/>
    </source>
</evidence>
<dbReference type="AlphaFoldDB" id="C8X135"/>
<keyword evidence="7" id="KW-0963">Cytoplasm</keyword>
<dbReference type="Proteomes" id="UP000001052">
    <property type="component" value="Chromosome"/>
</dbReference>
<keyword evidence="11" id="KW-1185">Reference proteome</keyword>
<sequence length="197" mass="21529">MSVAFAGLIVGLGNPGPQYARTRHNCGFLVLDALRRHTPSPCREVVLPVRGRVWRWEVPGSVLPWGLLTPLTYMNRSGEAVAELCQTMGLGPEQLVVVHDELDLPFGTLRLKQGGGLAGHRGLQSIANCLQSREFTRLRVGIGRPTEGVGVVDHVLSPFSLEEQAHLEELCERGSSALQAYCTRGFESAQDFCRPAE</sequence>
<dbReference type="Gene3D" id="3.40.50.1470">
    <property type="entry name" value="Peptidyl-tRNA hydrolase"/>
    <property type="match status" value="1"/>
</dbReference>
<dbReference type="OrthoDB" id="9800507at2"/>
<comment type="caution">
    <text evidence="7">Lacks conserved residue(s) required for the propagation of feature annotation.</text>
</comment>
<dbReference type="KEGG" id="drt:Dret_0841"/>
<dbReference type="InterPro" id="IPR036416">
    <property type="entry name" value="Pept_tRNA_hydro_sf"/>
</dbReference>
<accession>C8X135</accession>
<dbReference type="NCBIfam" id="TIGR00447">
    <property type="entry name" value="pth"/>
    <property type="match status" value="1"/>
</dbReference>
<feature type="binding site" evidence="7">
    <location>
        <position position="75"/>
    </location>
    <ligand>
        <name>tRNA</name>
        <dbReference type="ChEBI" id="CHEBI:17843"/>
    </ligand>
</feature>
<dbReference type="GO" id="GO:0005737">
    <property type="term" value="C:cytoplasm"/>
    <property type="evidence" value="ECO:0007669"/>
    <property type="project" value="UniProtKB-SubCell"/>
</dbReference>
<feature type="binding site" evidence="7">
    <location>
        <position position="19"/>
    </location>
    <ligand>
        <name>tRNA</name>
        <dbReference type="ChEBI" id="CHEBI:17843"/>
    </ligand>
</feature>
<evidence type="ECO:0000256" key="3">
    <source>
        <dbReference type="ARBA" id="ARBA00022801"/>
    </source>
</evidence>
<name>C8X135_DESRD</name>
<feature type="active site" description="Proton acceptor" evidence="7">
    <location>
        <position position="24"/>
    </location>
</feature>
<dbReference type="HOGENOM" id="CLU_062456_2_2_7"/>
<comment type="similarity">
    <text evidence="5 7 9">Belongs to the PTH family.</text>
</comment>
<keyword evidence="2 7" id="KW-0820">tRNA-binding</keyword>
<dbReference type="PROSITE" id="PS01195">
    <property type="entry name" value="PEPT_TRNA_HYDROL_1"/>
    <property type="match status" value="1"/>
</dbReference>
<dbReference type="GO" id="GO:0006515">
    <property type="term" value="P:protein quality control for misfolded or incompletely synthesized proteins"/>
    <property type="evidence" value="ECO:0007669"/>
    <property type="project" value="UniProtKB-UniRule"/>
</dbReference>
<dbReference type="eggNOG" id="COG0193">
    <property type="taxonomic scope" value="Bacteria"/>
</dbReference>
<comment type="catalytic activity">
    <reaction evidence="7 8">
        <text>an N-acyl-L-alpha-aminoacyl-tRNA + H2O = an N-acyl-L-amino acid + a tRNA + H(+)</text>
        <dbReference type="Rhea" id="RHEA:54448"/>
        <dbReference type="Rhea" id="RHEA-COMP:10123"/>
        <dbReference type="Rhea" id="RHEA-COMP:13883"/>
        <dbReference type="ChEBI" id="CHEBI:15377"/>
        <dbReference type="ChEBI" id="CHEBI:15378"/>
        <dbReference type="ChEBI" id="CHEBI:59874"/>
        <dbReference type="ChEBI" id="CHEBI:78442"/>
        <dbReference type="ChEBI" id="CHEBI:138191"/>
        <dbReference type="EC" id="3.1.1.29"/>
    </reaction>
</comment>
<dbReference type="HAMAP" id="MF_00083">
    <property type="entry name" value="Pept_tRNA_hydro_bact"/>
    <property type="match status" value="1"/>
</dbReference>
<dbReference type="SUPFAM" id="SSF53178">
    <property type="entry name" value="Peptidyl-tRNA hydrolase-like"/>
    <property type="match status" value="1"/>
</dbReference>
<reference evidence="11" key="1">
    <citation type="submission" date="2009-09" db="EMBL/GenBank/DDBJ databases">
        <title>The complete chromosome of Desulfohalobium retbaense DSM 5692.</title>
        <authorList>
            <consortium name="US DOE Joint Genome Institute (JGI-PGF)"/>
            <person name="Lucas S."/>
            <person name="Copeland A."/>
            <person name="Lapidus A."/>
            <person name="Glavina del Rio T."/>
            <person name="Dalin E."/>
            <person name="Tice H."/>
            <person name="Bruce D."/>
            <person name="Goodwin L."/>
            <person name="Pitluck S."/>
            <person name="Kyrpides N."/>
            <person name="Mavromatis K."/>
            <person name="Ivanova N."/>
            <person name="Mikhailova N."/>
            <person name="Munk A.C."/>
            <person name="Brettin T."/>
            <person name="Detter J.C."/>
            <person name="Han C."/>
            <person name="Tapia R."/>
            <person name="Larimer F."/>
            <person name="Land M."/>
            <person name="Hauser L."/>
            <person name="Markowitz V."/>
            <person name="Cheng J.-F."/>
            <person name="Hugenholtz P."/>
            <person name="Woyke T."/>
            <person name="Wu D."/>
            <person name="Spring S."/>
            <person name="Klenk H.-P."/>
            <person name="Eisen J.A."/>
        </authorList>
    </citation>
    <scope>NUCLEOTIDE SEQUENCE [LARGE SCALE GENOMIC DNA]</scope>
    <source>
        <strain evidence="11">DSM 5692</strain>
    </source>
</reference>
<dbReference type="EMBL" id="CP001734">
    <property type="protein sequence ID" value="ACV68132.1"/>
    <property type="molecule type" value="Genomic_DNA"/>
</dbReference>
<dbReference type="EC" id="3.1.1.29" evidence="1 7"/>
<evidence type="ECO:0000313" key="10">
    <source>
        <dbReference type="EMBL" id="ACV68132.1"/>
    </source>
</evidence>
<comment type="function">
    <text evidence="7">Catalyzes the release of premature peptidyl moieties from peptidyl-tRNA molecules trapped in stalled 50S ribosomal subunits, and thus maintains levels of free tRNAs and 50S ribosomes.</text>
</comment>
<reference evidence="10 11" key="2">
    <citation type="journal article" date="2010" name="Stand. Genomic Sci.">
        <title>Complete genome sequence of Desulfohalobium retbaense type strain (HR(100)).</title>
        <authorList>
            <person name="Spring S."/>
            <person name="Nolan M."/>
            <person name="Lapidus A."/>
            <person name="Glavina Del Rio T."/>
            <person name="Copeland A."/>
            <person name="Tice H."/>
            <person name="Cheng J.F."/>
            <person name="Lucas S."/>
            <person name="Land M."/>
            <person name="Chen F."/>
            <person name="Bruce D."/>
            <person name="Goodwin L."/>
            <person name="Pitluck S."/>
            <person name="Ivanova N."/>
            <person name="Mavromatis K."/>
            <person name="Mikhailova N."/>
            <person name="Pati A."/>
            <person name="Chen A."/>
            <person name="Palaniappan K."/>
            <person name="Hauser L."/>
            <person name="Chang Y.J."/>
            <person name="Jeffries C.D."/>
            <person name="Munk C."/>
            <person name="Kiss H."/>
            <person name="Chain P."/>
            <person name="Han C."/>
            <person name="Brettin T."/>
            <person name="Detter J.C."/>
            <person name="Schuler E."/>
            <person name="Goker M."/>
            <person name="Rohde M."/>
            <person name="Bristow J."/>
            <person name="Eisen J.A."/>
            <person name="Markowitz V."/>
            <person name="Hugenholtz P."/>
            <person name="Kyrpides N.C."/>
            <person name="Klenk H.P."/>
        </authorList>
    </citation>
    <scope>NUCLEOTIDE SEQUENCE [LARGE SCALE GENOMIC DNA]</scope>
    <source>
        <strain evidence="10 11">DSM 5692</strain>
    </source>
</reference>
<evidence type="ECO:0000256" key="5">
    <source>
        <dbReference type="ARBA" id="ARBA00038063"/>
    </source>
</evidence>
<gene>
    <name evidence="7" type="primary">pth</name>
    <name evidence="10" type="ordered locus">Dret_0841</name>
</gene>
<evidence type="ECO:0000256" key="6">
    <source>
        <dbReference type="ARBA" id="ARBA00050038"/>
    </source>
</evidence>
<evidence type="ECO:0000313" key="11">
    <source>
        <dbReference type="Proteomes" id="UP000001052"/>
    </source>
</evidence>
<dbReference type="PANTHER" id="PTHR17224:SF1">
    <property type="entry name" value="PEPTIDYL-TRNA HYDROLASE"/>
    <property type="match status" value="1"/>
</dbReference>
<dbReference type="GO" id="GO:0000049">
    <property type="term" value="F:tRNA binding"/>
    <property type="evidence" value="ECO:0007669"/>
    <property type="project" value="UniProtKB-UniRule"/>
</dbReference>
<protein>
    <recommendedName>
        <fullName evidence="6 7">Peptidyl-tRNA hydrolase</fullName>
        <shortName evidence="7">Pth</shortName>
        <ecNumber evidence="1 7">3.1.1.29</ecNumber>
    </recommendedName>
</protein>
<comment type="subcellular location">
    <subcellularLocation>
        <location evidence="7">Cytoplasm</location>
    </subcellularLocation>
</comment>
<feature type="site" description="Discriminates between blocked and unblocked aminoacyl-tRNA" evidence="7">
    <location>
        <position position="14"/>
    </location>
</feature>